<dbReference type="STRING" id="159291.SAMN05920897_106138"/>
<evidence type="ECO:0000313" key="4">
    <source>
        <dbReference type="Proteomes" id="UP000186400"/>
    </source>
</evidence>
<protein>
    <submittedName>
        <fullName evidence="3">Hydroxypyruvate reductase</fullName>
    </submittedName>
</protein>
<dbReference type="FunFam" id="3.40.1480.10:FF:000002">
    <property type="entry name" value="Glycerate kinase"/>
    <property type="match status" value="1"/>
</dbReference>
<dbReference type="RefSeq" id="WP_076488413.1">
    <property type="nucleotide sequence ID" value="NZ_FTMS01000006.1"/>
</dbReference>
<dbReference type="InterPro" id="IPR025286">
    <property type="entry name" value="MOFRL_assoc_dom"/>
</dbReference>
<proteinExistence type="predicted"/>
<evidence type="ECO:0000259" key="1">
    <source>
        <dbReference type="Pfam" id="PF05161"/>
    </source>
</evidence>
<dbReference type="Pfam" id="PF13660">
    <property type="entry name" value="DUF4147"/>
    <property type="match status" value="1"/>
</dbReference>
<dbReference type="InterPro" id="IPR037035">
    <property type="entry name" value="GK-like_C_sf"/>
</dbReference>
<keyword evidence="4" id="KW-1185">Reference proteome</keyword>
<feature type="domain" description="MOFRL" evidence="1">
    <location>
        <begin position="345"/>
        <end position="452"/>
    </location>
</feature>
<dbReference type="Pfam" id="PF05161">
    <property type="entry name" value="MOFRL"/>
    <property type="match status" value="1"/>
</dbReference>
<evidence type="ECO:0000259" key="2">
    <source>
        <dbReference type="Pfam" id="PF13660"/>
    </source>
</evidence>
<evidence type="ECO:0000313" key="3">
    <source>
        <dbReference type="EMBL" id="SIQ29044.1"/>
    </source>
</evidence>
<dbReference type="OrthoDB" id="9766552at2"/>
<dbReference type="InterPro" id="IPR038614">
    <property type="entry name" value="GK_N_sf"/>
</dbReference>
<dbReference type="SUPFAM" id="SSF82544">
    <property type="entry name" value="GckA/TtuD-like"/>
    <property type="match status" value="1"/>
</dbReference>
<dbReference type="Proteomes" id="UP000186400">
    <property type="component" value="Unassembled WGS sequence"/>
</dbReference>
<gene>
    <name evidence="3" type="ORF">SAMN05920897_106138</name>
</gene>
<dbReference type="PANTHER" id="PTHR12227">
    <property type="entry name" value="GLYCERATE KINASE"/>
    <property type="match status" value="1"/>
</dbReference>
<dbReference type="EMBL" id="FTMS01000006">
    <property type="protein sequence ID" value="SIQ29044.1"/>
    <property type="molecule type" value="Genomic_DNA"/>
</dbReference>
<dbReference type="AlphaFoldDB" id="A0A1N6RJK2"/>
<dbReference type="Gene3D" id="3.40.50.10180">
    <property type="entry name" value="Glycerate kinase, MOFRL-like N-terminal domain"/>
    <property type="match status" value="1"/>
</dbReference>
<name>A0A1N6RJK2_9SPIO</name>
<keyword evidence="3" id="KW-0670">Pyruvate</keyword>
<dbReference type="PANTHER" id="PTHR12227:SF0">
    <property type="entry name" value="GLYCERATE KINASE"/>
    <property type="match status" value="1"/>
</dbReference>
<dbReference type="InterPro" id="IPR039760">
    <property type="entry name" value="MOFRL_protein"/>
</dbReference>
<dbReference type="GO" id="GO:0008887">
    <property type="term" value="F:glycerate kinase activity"/>
    <property type="evidence" value="ECO:0007669"/>
    <property type="project" value="InterPro"/>
</dbReference>
<organism evidence="3 4">
    <name type="scientific">Alkalispirochaeta americana</name>
    <dbReference type="NCBI Taxonomy" id="159291"/>
    <lineage>
        <taxon>Bacteria</taxon>
        <taxon>Pseudomonadati</taxon>
        <taxon>Spirochaetota</taxon>
        <taxon>Spirochaetia</taxon>
        <taxon>Spirochaetales</taxon>
        <taxon>Spirochaetaceae</taxon>
        <taxon>Alkalispirochaeta</taxon>
    </lineage>
</organism>
<feature type="domain" description="MOFRL-associated" evidence="2">
    <location>
        <begin position="15"/>
        <end position="262"/>
    </location>
</feature>
<dbReference type="Gene3D" id="3.40.1480.10">
    <property type="entry name" value="MOFRL domain"/>
    <property type="match status" value="1"/>
</dbReference>
<accession>A0A1N6RJK2</accession>
<reference evidence="3 4" key="1">
    <citation type="submission" date="2017-01" db="EMBL/GenBank/DDBJ databases">
        <authorList>
            <person name="Mah S.A."/>
            <person name="Swanson W.J."/>
            <person name="Moy G.W."/>
            <person name="Vacquier V.D."/>
        </authorList>
    </citation>
    <scope>NUCLEOTIDE SEQUENCE [LARGE SCALE GENOMIC DNA]</scope>
    <source>
        <strain evidence="3 4">ASpG1</strain>
    </source>
</reference>
<dbReference type="InterPro" id="IPR007835">
    <property type="entry name" value="MOFRL"/>
</dbReference>
<dbReference type="GO" id="GO:0005737">
    <property type="term" value="C:cytoplasm"/>
    <property type="evidence" value="ECO:0007669"/>
    <property type="project" value="TreeGrafter"/>
</dbReference>
<sequence>MSNLQRTAYFSHARAEAVARAALDRVDPVRLITRSLRLQDNLLVIEAEGLTRTFDLARFDEIMVVGAGKAGASMARGLEEVLGDRISRGLVSIKYGHRLEGAPELIPLIEAGHPVPDEKSLQAAREIARLVGEAGERTLCITLISGGGSSLLTLPGGTEDGTLSLEDIQATTSLLLGAGTPIGEINCVRKHLSGISGGRFCRMAAPATVVALILSDVVGDDPGSIASGLAAADPTTFHDAWEICQRYGIAGNLPRAVQGVLQAGKEGALEETPKPGDPIFGTVHPVLLGTNRIALEAARRQALDAGYNTRVLTSRLTGEAREIARVFTALAAEIVQGRGFLERPACILAGGETTVTLRGSGKGGRNQEMALAVLAEMAASPGEYQGVTFLSAGTDGTDGPTDAAGAWASPDLAGAGDIPDLQKALAENDSYHLFERLGGLYITGPTNTNVCDIQILLVE</sequence>